<dbReference type="Pfam" id="PF02373">
    <property type="entry name" value="JmjC"/>
    <property type="match status" value="1"/>
</dbReference>
<organism evidence="19 20">
    <name type="scientific">Nesidiocoris tenuis</name>
    <dbReference type="NCBI Taxonomy" id="355587"/>
    <lineage>
        <taxon>Eukaryota</taxon>
        <taxon>Metazoa</taxon>
        <taxon>Ecdysozoa</taxon>
        <taxon>Arthropoda</taxon>
        <taxon>Hexapoda</taxon>
        <taxon>Insecta</taxon>
        <taxon>Pterygota</taxon>
        <taxon>Neoptera</taxon>
        <taxon>Paraneoptera</taxon>
        <taxon>Hemiptera</taxon>
        <taxon>Heteroptera</taxon>
        <taxon>Panheteroptera</taxon>
        <taxon>Cimicomorpha</taxon>
        <taxon>Miridae</taxon>
        <taxon>Dicyphina</taxon>
        <taxon>Nesidiocoris</taxon>
    </lineage>
</organism>
<dbReference type="SMART" id="SM00501">
    <property type="entry name" value="BRIGHT"/>
    <property type="match status" value="1"/>
</dbReference>
<evidence type="ECO:0000259" key="17">
    <source>
        <dbReference type="PROSITE" id="PS51183"/>
    </source>
</evidence>
<evidence type="ECO:0000256" key="3">
    <source>
        <dbReference type="ARBA" id="ARBA00006801"/>
    </source>
</evidence>
<keyword evidence="10" id="KW-0560">Oxidoreductase</keyword>
<comment type="subcellular location">
    <subcellularLocation>
        <location evidence="2">Nucleus</location>
    </subcellularLocation>
</comment>
<dbReference type="PANTHER" id="PTHR10694">
    <property type="entry name" value="LYSINE-SPECIFIC DEMETHYLASE"/>
    <property type="match status" value="1"/>
</dbReference>
<evidence type="ECO:0000259" key="15">
    <source>
        <dbReference type="PROSITE" id="PS50016"/>
    </source>
</evidence>
<dbReference type="SMART" id="SM00249">
    <property type="entry name" value="PHD"/>
    <property type="match status" value="1"/>
</dbReference>
<dbReference type="SMART" id="SM00558">
    <property type="entry name" value="JmjC"/>
    <property type="match status" value="1"/>
</dbReference>
<evidence type="ECO:0000256" key="1">
    <source>
        <dbReference type="ARBA" id="ARBA00001954"/>
    </source>
</evidence>
<feature type="domain" description="JmjN" evidence="17">
    <location>
        <begin position="12"/>
        <end position="53"/>
    </location>
</feature>
<dbReference type="InterPro" id="IPR003349">
    <property type="entry name" value="JmjN"/>
</dbReference>
<evidence type="ECO:0000256" key="11">
    <source>
        <dbReference type="ARBA" id="ARBA00023004"/>
    </source>
</evidence>
<keyword evidence="8" id="KW-0156">Chromatin regulator</keyword>
<dbReference type="Pfam" id="PF00628">
    <property type="entry name" value="PHD"/>
    <property type="match status" value="1"/>
</dbReference>
<dbReference type="InterPro" id="IPR019787">
    <property type="entry name" value="Znf_PHD-finger"/>
</dbReference>
<keyword evidence="7" id="KW-0862">Zinc</keyword>
<evidence type="ECO:0000256" key="8">
    <source>
        <dbReference type="ARBA" id="ARBA00022853"/>
    </source>
</evidence>
<comment type="catalytic activity">
    <reaction evidence="13">
        <text>N(6),N(6),N(6)-trimethyl-L-lysyl(4)-[histone H3] + 3 2-oxoglutarate + 3 O2 = L-lysyl(4)-[histone H3] + 3 formaldehyde + 3 succinate + 3 CO2</text>
        <dbReference type="Rhea" id="RHEA:60208"/>
        <dbReference type="Rhea" id="RHEA-COMP:15537"/>
        <dbReference type="Rhea" id="RHEA-COMP:15547"/>
        <dbReference type="ChEBI" id="CHEBI:15379"/>
        <dbReference type="ChEBI" id="CHEBI:16526"/>
        <dbReference type="ChEBI" id="CHEBI:16810"/>
        <dbReference type="ChEBI" id="CHEBI:16842"/>
        <dbReference type="ChEBI" id="CHEBI:29969"/>
        <dbReference type="ChEBI" id="CHEBI:30031"/>
        <dbReference type="ChEBI" id="CHEBI:61961"/>
        <dbReference type="EC" id="1.14.11.67"/>
    </reaction>
</comment>
<dbReference type="InterPro" id="IPR001606">
    <property type="entry name" value="ARID_dom"/>
</dbReference>
<dbReference type="EMBL" id="AP028913">
    <property type="protein sequence ID" value="BES94332.1"/>
    <property type="molecule type" value="Genomic_DNA"/>
</dbReference>
<feature type="domain" description="PHD-type" evidence="15">
    <location>
        <begin position="277"/>
        <end position="328"/>
    </location>
</feature>
<dbReference type="Pfam" id="PF21323">
    <property type="entry name" value="KDM5_C-hel"/>
    <property type="match status" value="1"/>
</dbReference>
<dbReference type="Pfam" id="PF01388">
    <property type="entry name" value="ARID"/>
    <property type="match status" value="2"/>
</dbReference>
<dbReference type="Pfam" id="PF02375">
    <property type="entry name" value="JmjN"/>
    <property type="match status" value="1"/>
</dbReference>
<evidence type="ECO:0000259" key="18">
    <source>
        <dbReference type="PROSITE" id="PS51184"/>
    </source>
</evidence>
<name>A0ABN7AQ49_9HEMI</name>
<dbReference type="Pfam" id="PF02928">
    <property type="entry name" value="zf-C5HC2"/>
    <property type="match status" value="1"/>
</dbReference>
<keyword evidence="11" id="KW-0408">Iron</keyword>
<keyword evidence="12" id="KW-0539">Nucleus</keyword>
<comment type="similarity">
    <text evidence="3">Belongs to the JARID1 histone demethylase family.</text>
</comment>
<evidence type="ECO:0000256" key="14">
    <source>
        <dbReference type="PROSITE-ProRule" id="PRU00146"/>
    </source>
</evidence>
<accession>A0ABN7AQ49</accession>
<dbReference type="InterPro" id="IPR019786">
    <property type="entry name" value="Zinc_finger_PHD-type_CS"/>
</dbReference>
<dbReference type="InterPro" id="IPR004198">
    <property type="entry name" value="Znf_C5HC2"/>
</dbReference>
<dbReference type="InterPro" id="IPR036431">
    <property type="entry name" value="ARID_dom_sf"/>
</dbReference>
<protein>
    <recommendedName>
        <fullName evidence="4">[histone H3]-trimethyl-L-lysine(4) demethylase</fullName>
        <ecNumber evidence="4">1.14.11.67</ecNumber>
    </recommendedName>
</protein>
<evidence type="ECO:0000256" key="10">
    <source>
        <dbReference type="ARBA" id="ARBA00023002"/>
    </source>
</evidence>
<evidence type="ECO:0000256" key="2">
    <source>
        <dbReference type="ARBA" id="ARBA00004123"/>
    </source>
</evidence>
<dbReference type="InterPro" id="IPR011011">
    <property type="entry name" value="Znf_FYVE_PHD"/>
</dbReference>
<dbReference type="EC" id="1.14.11.67" evidence="4"/>
<keyword evidence="6 14" id="KW-0863">Zinc-finger</keyword>
<evidence type="ECO:0000256" key="4">
    <source>
        <dbReference type="ARBA" id="ARBA00012902"/>
    </source>
</evidence>
<dbReference type="PROSITE" id="PS51183">
    <property type="entry name" value="JMJN"/>
    <property type="match status" value="1"/>
</dbReference>
<keyword evidence="20" id="KW-1185">Reference proteome</keyword>
<dbReference type="Gene3D" id="2.60.120.650">
    <property type="entry name" value="Cupin"/>
    <property type="match status" value="2"/>
</dbReference>
<comment type="cofactor">
    <cofactor evidence="1">
        <name>Fe(2+)</name>
        <dbReference type="ChEBI" id="CHEBI:29033"/>
    </cofactor>
</comment>
<dbReference type="InterPro" id="IPR001965">
    <property type="entry name" value="Znf_PHD"/>
</dbReference>
<dbReference type="PROSITE" id="PS51184">
    <property type="entry name" value="JMJC"/>
    <property type="match status" value="1"/>
</dbReference>
<evidence type="ECO:0000259" key="16">
    <source>
        <dbReference type="PROSITE" id="PS51011"/>
    </source>
</evidence>
<evidence type="ECO:0000256" key="12">
    <source>
        <dbReference type="ARBA" id="ARBA00023242"/>
    </source>
</evidence>
<evidence type="ECO:0000256" key="5">
    <source>
        <dbReference type="ARBA" id="ARBA00022723"/>
    </source>
</evidence>
<dbReference type="PROSITE" id="PS51011">
    <property type="entry name" value="ARID"/>
    <property type="match status" value="2"/>
</dbReference>
<dbReference type="PROSITE" id="PS01359">
    <property type="entry name" value="ZF_PHD_1"/>
    <property type="match status" value="1"/>
</dbReference>
<dbReference type="SMART" id="SM01014">
    <property type="entry name" value="ARID"/>
    <property type="match status" value="2"/>
</dbReference>
<evidence type="ECO:0000256" key="7">
    <source>
        <dbReference type="ARBA" id="ARBA00022833"/>
    </source>
</evidence>
<dbReference type="InterPro" id="IPR048615">
    <property type="entry name" value="KDM5_C-hel"/>
</dbReference>
<sequence length="731" mass="84491">MLEFNFTPPPEAPVFRPGQDEFDDPISFIRKIRPEAEKFGICRIIPPDNWRPPFSLDLNNFVFNPRVQPLKELEATSRIRLMFFRNLSEFWAMQGVTLKLPIVEGNILDLFRLHELSEKNSSGAESVRWKKIAKEMGFSEIRSTATILKGHYSRLVVPWLILKDKYKDQRHRKNNLLASTLRQRKCKFFSRELMDFWRKRDRNVHWPLIGKKAVDLYELYVTVAEMDRDIGDIDWGYVASILSLTGEDNAADELSSCYNKFVKPFIDNCNIDFEMNDVDCSICLKPSTDEEIFLVCVSCKYGFHGVCLRPQVKYAPHSGWHCSMCICKKMNASWEPYGFDQAPKDYTLKEFGDMAVEFKKQHFGMPSLCVPTNVVEKEYWRLLNTFDHDVKVEYGADIQDEQSRTGFPLIAAKEKEDELLSPDINKYAHSKWNLNNIPVTETSVYSHIGSNIPGVTIPWMYIGMCFSTFCWHVEDHWSYSINYLHWGEPKTWYSVPRSAAEDFEVALKTIAPELFKGQPDLLHDLSTTLNPNTLEQHEVPVFRTDQKAGEFVVTFPRAYHAGFNQGFNFAEAVNFAPADWIPIGRQCIDHYASLRHLCVFSHDELMCKLAEKCPDVDKSLAEAALNDLVSCLKLETARRGLIFNSEVKHSRRAMFETIPDDNRLCQACKTTCFLSAVTCTSCETKTMYCIAHFAKMDCPCLEPKYVLLYRYDLNELLQLLQKLVTYVNCET</sequence>
<proteinExistence type="inferred from homology"/>
<dbReference type="SUPFAM" id="SSF51197">
    <property type="entry name" value="Clavaminate synthase-like"/>
    <property type="match status" value="1"/>
</dbReference>
<dbReference type="SUPFAM" id="SSF46774">
    <property type="entry name" value="ARID-like"/>
    <property type="match status" value="2"/>
</dbReference>
<dbReference type="SUPFAM" id="SSF57903">
    <property type="entry name" value="FYVE/PHD zinc finger"/>
    <property type="match status" value="1"/>
</dbReference>
<feature type="domain" description="JmjC" evidence="18">
    <location>
        <begin position="426"/>
        <end position="592"/>
    </location>
</feature>
<feature type="domain" description="ARID" evidence="16">
    <location>
        <begin position="77"/>
        <end position="164"/>
    </location>
</feature>
<dbReference type="PANTHER" id="PTHR10694:SF33">
    <property type="entry name" value="LYSINE-SPECIFIC DEMETHYLASE 5"/>
    <property type="match status" value="1"/>
</dbReference>
<evidence type="ECO:0000256" key="6">
    <source>
        <dbReference type="ARBA" id="ARBA00022771"/>
    </source>
</evidence>
<dbReference type="InterPro" id="IPR013083">
    <property type="entry name" value="Znf_RING/FYVE/PHD"/>
</dbReference>
<gene>
    <name evidence="19" type="ORF">NTJ_07143</name>
</gene>
<evidence type="ECO:0000256" key="13">
    <source>
        <dbReference type="ARBA" id="ARBA00048734"/>
    </source>
</evidence>
<evidence type="ECO:0000256" key="9">
    <source>
        <dbReference type="ARBA" id="ARBA00022964"/>
    </source>
</evidence>
<dbReference type="InterPro" id="IPR003347">
    <property type="entry name" value="JmjC_dom"/>
</dbReference>
<dbReference type="SMART" id="SM00545">
    <property type="entry name" value="JmjN"/>
    <property type="match status" value="1"/>
</dbReference>
<dbReference type="Proteomes" id="UP001307889">
    <property type="component" value="Chromosome 5"/>
</dbReference>
<dbReference type="PROSITE" id="PS50016">
    <property type="entry name" value="ZF_PHD_2"/>
    <property type="match status" value="1"/>
</dbReference>
<reference evidence="19 20" key="1">
    <citation type="submission" date="2023-09" db="EMBL/GenBank/DDBJ databases">
        <title>Nesidiocoris tenuis whole genome shotgun sequence.</title>
        <authorList>
            <person name="Shibata T."/>
            <person name="Shimoda M."/>
            <person name="Kobayashi T."/>
            <person name="Uehara T."/>
        </authorList>
    </citation>
    <scope>NUCLEOTIDE SEQUENCE [LARGE SCALE GENOMIC DNA]</scope>
    <source>
        <strain evidence="19 20">Japan</strain>
    </source>
</reference>
<feature type="domain" description="ARID" evidence="16">
    <location>
        <begin position="183"/>
        <end position="270"/>
    </location>
</feature>
<dbReference type="CDD" id="cd16100">
    <property type="entry name" value="ARID"/>
    <property type="match status" value="1"/>
</dbReference>
<dbReference type="Gene3D" id="1.10.150.60">
    <property type="entry name" value="ARID DNA-binding domain"/>
    <property type="match status" value="1"/>
</dbReference>
<keyword evidence="5" id="KW-0479">Metal-binding</keyword>
<evidence type="ECO:0000313" key="20">
    <source>
        <dbReference type="Proteomes" id="UP001307889"/>
    </source>
</evidence>
<evidence type="ECO:0000313" key="19">
    <source>
        <dbReference type="EMBL" id="BES94332.1"/>
    </source>
</evidence>
<dbReference type="Gene3D" id="3.30.40.10">
    <property type="entry name" value="Zinc/RING finger domain, C3HC4 (zinc finger)"/>
    <property type="match status" value="1"/>
</dbReference>
<keyword evidence="9" id="KW-0223">Dioxygenase</keyword>